<comment type="caution">
    <text evidence="1">The sequence shown here is derived from an EMBL/GenBank/DDBJ whole genome shotgun (WGS) entry which is preliminary data.</text>
</comment>
<accession>A0A6G1C3U6</accession>
<evidence type="ECO:0000313" key="2">
    <source>
        <dbReference type="Proteomes" id="UP000479710"/>
    </source>
</evidence>
<dbReference type="Proteomes" id="UP000479710">
    <property type="component" value="Unassembled WGS sequence"/>
</dbReference>
<gene>
    <name evidence="1" type="ORF">E2562_003710</name>
</gene>
<dbReference type="AlphaFoldDB" id="A0A6G1C3U6"/>
<sequence>MGYTGRGQCHGSTYVFAGEGREFDGFIHAAGELEQKFIAVVKLGDTLELSFMEEGQESLAFVSAKHDSEVKPYRFQNGALLFVEVSWSVMELGP</sequence>
<organism evidence="1 2">
    <name type="scientific">Oryza meyeriana var. granulata</name>
    <dbReference type="NCBI Taxonomy" id="110450"/>
    <lineage>
        <taxon>Eukaryota</taxon>
        <taxon>Viridiplantae</taxon>
        <taxon>Streptophyta</taxon>
        <taxon>Embryophyta</taxon>
        <taxon>Tracheophyta</taxon>
        <taxon>Spermatophyta</taxon>
        <taxon>Magnoliopsida</taxon>
        <taxon>Liliopsida</taxon>
        <taxon>Poales</taxon>
        <taxon>Poaceae</taxon>
        <taxon>BOP clade</taxon>
        <taxon>Oryzoideae</taxon>
        <taxon>Oryzeae</taxon>
        <taxon>Oryzinae</taxon>
        <taxon>Oryza</taxon>
        <taxon>Oryza meyeriana</taxon>
    </lineage>
</organism>
<protein>
    <submittedName>
        <fullName evidence="1">Uncharacterized protein</fullName>
    </submittedName>
</protein>
<name>A0A6G1C3U6_9ORYZ</name>
<keyword evidence="2" id="KW-1185">Reference proteome</keyword>
<dbReference type="OrthoDB" id="590004at2759"/>
<dbReference type="EMBL" id="SPHZ02000010">
    <property type="protein sequence ID" value="KAF0894826.1"/>
    <property type="molecule type" value="Genomic_DNA"/>
</dbReference>
<evidence type="ECO:0000313" key="1">
    <source>
        <dbReference type="EMBL" id="KAF0894826.1"/>
    </source>
</evidence>
<reference evidence="1 2" key="1">
    <citation type="submission" date="2019-11" db="EMBL/GenBank/DDBJ databases">
        <title>Whole genome sequence of Oryza granulata.</title>
        <authorList>
            <person name="Li W."/>
        </authorList>
    </citation>
    <scope>NUCLEOTIDE SEQUENCE [LARGE SCALE GENOMIC DNA]</scope>
    <source>
        <strain evidence="2">cv. Menghai</strain>
        <tissue evidence="1">Leaf</tissue>
    </source>
</reference>
<proteinExistence type="predicted"/>